<feature type="compositionally biased region" description="Low complexity" evidence="3">
    <location>
        <begin position="84"/>
        <end position="95"/>
    </location>
</feature>
<feature type="region of interest" description="Disordered" evidence="3">
    <location>
        <begin position="273"/>
        <end position="311"/>
    </location>
</feature>
<feature type="domain" description="SAM" evidence="5">
    <location>
        <begin position="203"/>
        <end position="248"/>
    </location>
</feature>
<feature type="signal peptide" evidence="4">
    <location>
        <begin position="1"/>
        <end position="17"/>
    </location>
</feature>
<dbReference type="PANTHER" id="PTHR16154">
    <property type="entry name" value="NEURABIN"/>
    <property type="match status" value="1"/>
</dbReference>
<name>A0ABN9LPV7_9NEOB</name>
<evidence type="ECO:0000259" key="5">
    <source>
        <dbReference type="PROSITE" id="PS50105"/>
    </source>
</evidence>
<keyword evidence="1" id="KW-0597">Phosphoprotein</keyword>
<dbReference type="PROSITE" id="PS50105">
    <property type="entry name" value="SAM_DOMAIN"/>
    <property type="match status" value="1"/>
</dbReference>
<sequence length="311" mass="35472">MFFLLTPLTFTVSEGAAKSVDHDDVFGFNEAIPETERLDSKVLKTRAHLIVKSKRHKPSRVRLGDSISSTDGEDSIERKNVTVSDDFSPSSTSSADLSGLVVEPKFAERSHSLALSSDESLDMIDDEIMKEKSDKPRSYTEIAARYTGGVRRMVGDKQEFRAYRERGNQNVRRKTKSGYKPEILDESQSPKHSQWQSRTPLEWSSQQVTNWLMTLNLNHCVSEFAAQNVNGEQLLQLDSARLKALGLNAQDRTIIKKKIKDMKVTIEKVRKANEKMEKQKERLRKKEQDQQLPRVRHENTSEDPAQSPQEP</sequence>
<protein>
    <recommendedName>
        <fullName evidence="5">SAM domain-containing protein</fullName>
    </recommendedName>
</protein>
<feature type="region of interest" description="Disordered" evidence="3">
    <location>
        <begin position="60"/>
        <end position="95"/>
    </location>
</feature>
<evidence type="ECO:0000313" key="6">
    <source>
        <dbReference type="EMBL" id="CAJ0947570.1"/>
    </source>
</evidence>
<keyword evidence="7" id="KW-1185">Reference proteome</keyword>
<dbReference type="InterPro" id="IPR001660">
    <property type="entry name" value="SAM"/>
</dbReference>
<dbReference type="Gene3D" id="1.10.150.50">
    <property type="entry name" value="Transcription Factor, Ets-1"/>
    <property type="match status" value="1"/>
</dbReference>
<evidence type="ECO:0000256" key="4">
    <source>
        <dbReference type="SAM" id="SignalP"/>
    </source>
</evidence>
<dbReference type="Proteomes" id="UP001176940">
    <property type="component" value="Unassembled WGS sequence"/>
</dbReference>
<dbReference type="Pfam" id="PF07647">
    <property type="entry name" value="SAM_2"/>
    <property type="match status" value="1"/>
</dbReference>
<dbReference type="InterPro" id="IPR043446">
    <property type="entry name" value="Neurabin-like"/>
</dbReference>
<comment type="caution">
    <text evidence="6">The sequence shown here is derived from an EMBL/GenBank/DDBJ whole genome shotgun (WGS) entry which is preliminary data.</text>
</comment>
<feature type="compositionally biased region" description="Basic and acidic residues" evidence="3">
    <location>
        <begin position="273"/>
        <end position="300"/>
    </location>
</feature>
<keyword evidence="2" id="KW-0175">Coiled coil</keyword>
<dbReference type="SMART" id="SM00454">
    <property type="entry name" value="SAM"/>
    <property type="match status" value="1"/>
</dbReference>
<reference evidence="6" key="1">
    <citation type="submission" date="2023-07" db="EMBL/GenBank/DDBJ databases">
        <authorList>
            <person name="Stuckert A."/>
        </authorList>
    </citation>
    <scope>NUCLEOTIDE SEQUENCE</scope>
</reference>
<gene>
    <name evidence="6" type="ORF">RIMI_LOCUS11741727</name>
</gene>
<organism evidence="6 7">
    <name type="scientific">Ranitomeya imitator</name>
    <name type="common">mimic poison frog</name>
    <dbReference type="NCBI Taxonomy" id="111125"/>
    <lineage>
        <taxon>Eukaryota</taxon>
        <taxon>Metazoa</taxon>
        <taxon>Chordata</taxon>
        <taxon>Craniata</taxon>
        <taxon>Vertebrata</taxon>
        <taxon>Euteleostomi</taxon>
        <taxon>Amphibia</taxon>
        <taxon>Batrachia</taxon>
        <taxon>Anura</taxon>
        <taxon>Neobatrachia</taxon>
        <taxon>Hyloidea</taxon>
        <taxon>Dendrobatidae</taxon>
        <taxon>Dendrobatinae</taxon>
        <taxon>Ranitomeya</taxon>
    </lineage>
</organism>
<evidence type="ECO:0000256" key="1">
    <source>
        <dbReference type="ARBA" id="ARBA00022553"/>
    </source>
</evidence>
<dbReference type="InterPro" id="IPR013761">
    <property type="entry name" value="SAM/pointed_sf"/>
</dbReference>
<accession>A0ABN9LPV7</accession>
<dbReference type="PANTHER" id="PTHR16154:SF22">
    <property type="entry name" value="NEURABIN-1"/>
    <property type="match status" value="1"/>
</dbReference>
<dbReference type="EMBL" id="CAUEEQ010026954">
    <property type="protein sequence ID" value="CAJ0947570.1"/>
    <property type="molecule type" value="Genomic_DNA"/>
</dbReference>
<feature type="chain" id="PRO_5045665833" description="SAM domain-containing protein" evidence="4">
    <location>
        <begin position="18"/>
        <end position="311"/>
    </location>
</feature>
<evidence type="ECO:0000256" key="2">
    <source>
        <dbReference type="ARBA" id="ARBA00023054"/>
    </source>
</evidence>
<proteinExistence type="predicted"/>
<dbReference type="SUPFAM" id="SSF47769">
    <property type="entry name" value="SAM/Pointed domain"/>
    <property type="match status" value="1"/>
</dbReference>
<keyword evidence="4" id="KW-0732">Signal</keyword>
<evidence type="ECO:0000256" key="3">
    <source>
        <dbReference type="SAM" id="MobiDB-lite"/>
    </source>
</evidence>
<feature type="compositionally biased region" description="Polar residues" evidence="3">
    <location>
        <begin position="302"/>
        <end position="311"/>
    </location>
</feature>
<evidence type="ECO:0000313" key="7">
    <source>
        <dbReference type="Proteomes" id="UP001176940"/>
    </source>
</evidence>